<feature type="coiled-coil region" evidence="1">
    <location>
        <begin position="311"/>
        <end position="349"/>
    </location>
</feature>
<dbReference type="RefSeq" id="WP_166524829.1">
    <property type="nucleotide sequence ID" value="NZ_JAAABI010000010.1"/>
</dbReference>
<dbReference type="Proteomes" id="UP000667650">
    <property type="component" value="Unassembled WGS sequence"/>
</dbReference>
<proteinExistence type="predicted"/>
<gene>
    <name evidence="2" type="ORF">GTQ34_16025</name>
</gene>
<sequence>MIQIKKTTLVLFLLTFGVGKSQQGIIYFNDAPTAGINSIGPHDSNKSIRINAEKNVDIVIDEESQYLDGAFNIFRDGPSANPLFKVTRDGNVGIGTTNPQYKLEVDGSVSGILRHKSNYFSMFPYNASYDDGSYAKTFYDGNRKQIRFWNSDTGTAFTRLETGGLSIGSSNPVSSTNGFENRIEFINGGNGAIVFHPGASDELMFGMHQNGKFYWGRGRSHAQNPSDYSMFLNGINGNLGIRGKLTANEVKVKLGGWADYVFEEDHDLPTLEEVEKYIQEKGHLINIPSAKEVEENGIHLGEMNKLLLEKVEELTLYVINLKKENQRIEREASEKTRKLEAKINDVKKLKQWG</sequence>
<keyword evidence="1" id="KW-0175">Coiled coil</keyword>
<keyword evidence="3" id="KW-1185">Reference proteome</keyword>
<evidence type="ECO:0000256" key="1">
    <source>
        <dbReference type="SAM" id="Coils"/>
    </source>
</evidence>
<protein>
    <recommendedName>
        <fullName evidence="4">Endosialidase-like protein</fullName>
    </recommendedName>
</protein>
<evidence type="ECO:0000313" key="3">
    <source>
        <dbReference type="Proteomes" id="UP000667650"/>
    </source>
</evidence>
<comment type="caution">
    <text evidence="2">The sequence shown here is derived from an EMBL/GenBank/DDBJ whole genome shotgun (WGS) entry which is preliminary data.</text>
</comment>
<evidence type="ECO:0000313" key="2">
    <source>
        <dbReference type="EMBL" id="NAY93419.1"/>
    </source>
</evidence>
<name>A0A964TFB2_9FLAO</name>
<dbReference type="AlphaFoldDB" id="A0A964TFB2"/>
<dbReference type="EMBL" id="JAAABI010000010">
    <property type="protein sequence ID" value="NAY93419.1"/>
    <property type="molecule type" value="Genomic_DNA"/>
</dbReference>
<evidence type="ECO:0008006" key="4">
    <source>
        <dbReference type="Google" id="ProtNLM"/>
    </source>
</evidence>
<organism evidence="2 3">
    <name type="scientific">Flagellimonas ochracea</name>
    <dbReference type="NCBI Taxonomy" id="2696472"/>
    <lineage>
        <taxon>Bacteria</taxon>
        <taxon>Pseudomonadati</taxon>
        <taxon>Bacteroidota</taxon>
        <taxon>Flavobacteriia</taxon>
        <taxon>Flavobacteriales</taxon>
        <taxon>Flavobacteriaceae</taxon>
        <taxon>Flagellimonas</taxon>
    </lineage>
</organism>
<accession>A0A964TFB2</accession>
<reference evidence="2" key="1">
    <citation type="submission" date="2020-01" db="EMBL/GenBank/DDBJ databases">
        <title>Muricauda ochracea sp. nov., isolated from a tidal flat of Garorim bay in Korea.</title>
        <authorList>
            <person name="Kim D."/>
            <person name="Yoo Y."/>
            <person name="Kim J.-J."/>
        </authorList>
    </citation>
    <scope>NUCLEOTIDE SEQUENCE</scope>
    <source>
        <strain evidence="2">JGD-17</strain>
    </source>
</reference>